<protein>
    <recommendedName>
        <fullName evidence="7">Major facilitator superfamily (MFS) profile domain-containing protein</fullName>
    </recommendedName>
</protein>
<accession>A0A3S3PPT7</accession>
<dbReference type="GO" id="GO:0030672">
    <property type="term" value="C:synaptic vesicle membrane"/>
    <property type="evidence" value="ECO:0007669"/>
    <property type="project" value="TreeGrafter"/>
</dbReference>
<dbReference type="OrthoDB" id="5086884at2759"/>
<evidence type="ECO:0000313" key="10">
    <source>
        <dbReference type="Proteomes" id="UP000285301"/>
    </source>
</evidence>
<dbReference type="Pfam" id="PF07690">
    <property type="entry name" value="MFS_1"/>
    <property type="match status" value="1"/>
</dbReference>
<dbReference type="GO" id="GO:0005335">
    <property type="term" value="F:serotonin:sodium:chloride symporter activity"/>
    <property type="evidence" value="ECO:0007669"/>
    <property type="project" value="TreeGrafter"/>
</dbReference>
<evidence type="ECO:0000313" key="9">
    <source>
        <dbReference type="EMBL" id="RWS08838.1"/>
    </source>
</evidence>
<evidence type="ECO:0000256" key="6">
    <source>
        <dbReference type="SAM" id="Phobius"/>
    </source>
</evidence>
<name>A0A3S3PPT7_9ACAR</name>
<evidence type="ECO:0000313" key="8">
    <source>
        <dbReference type="EMBL" id="RWS05864.1"/>
    </source>
</evidence>
<keyword evidence="3 6" id="KW-0812">Transmembrane</keyword>
<sequence>MVVPILPDYINRLESSSLQSKKKCDFSADTEIPKSDIKSENAVVSESENSTSKTTKAMLDSFANISFKFLGSYNRGIHLSDALNNRLKYDNISTTNGWKVDENAEIGFLFSSKALMQLLLNPFVGKLINRFGYCLPQTLGSAILLLSSLIYAFGENFALLFMARSIHGMASAFTTISSRVYFLFFVIT</sequence>
<dbReference type="PANTHER" id="PTHR23506">
    <property type="entry name" value="GH10249P"/>
    <property type="match status" value="1"/>
</dbReference>
<dbReference type="PROSITE" id="PS50850">
    <property type="entry name" value="MFS"/>
    <property type="match status" value="1"/>
</dbReference>
<dbReference type="InterPro" id="IPR020846">
    <property type="entry name" value="MFS_dom"/>
</dbReference>
<comment type="caution">
    <text evidence="8">The sequence shown here is derived from an EMBL/GenBank/DDBJ whole genome shotgun (WGS) entry which is preliminary data.</text>
</comment>
<dbReference type="GO" id="GO:0015842">
    <property type="term" value="P:aminergic neurotransmitter loading into synaptic vesicle"/>
    <property type="evidence" value="ECO:0007669"/>
    <property type="project" value="TreeGrafter"/>
</dbReference>
<proteinExistence type="predicted"/>
<reference evidence="8 10" key="1">
    <citation type="journal article" date="2018" name="Gigascience">
        <title>Genomes of trombidid mites reveal novel predicted allergens and laterally-transferred genes associated with secondary metabolism.</title>
        <authorList>
            <person name="Dong X."/>
            <person name="Chaisiri K."/>
            <person name="Xia D."/>
            <person name="Armstrong S.D."/>
            <person name="Fang Y."/>
            <person name="Donnelly M.J."/>
            <person name="Kadowaki T."/>
            <person name="McGarry J.W."/>
            <person name="Darby A.C."/>
            <person name="Makepeace B.L."/>
        </authorList>
    </citation>
    <scope>NUCLEOTIDE SEQUENCE [LARGE SCALE GENOMIC DNA]</scope>
    <source>
        <strain evidence="8">UoL-WK</strain>
    </source>
</reference>
<organism evidence="8 10">
    <name type="scientific">Dinothrombium tinctorium</name>
    <dbReference type="NCBI Taxonomy" id="1965070"/>
    <lineage>
        <taxon>Eukaryota</taxon>
        <taxon>Metazoa</taxon>
        <taxon>Ecdysozoa</taxon>
        <taxon>Arthropoda</taxon>
        <taxon>Chelicerata</taxon>
        <taxon>Arachnida</taxon>
        <taxon>Acari</taxon>
        <taxon>Acariformes</taxon>
        <taxon>Trombidiformes</taxon>
        <taxon>Prostigmata</taxon>
        <taxon>Anystina</taxon>
        <taxon>Parasitengona</taxon>
        <taxon>Trombidioidea</taxon>
        <taxon>Trombidiidae</taxon>
        <taxon>Dinothrombium</taxon>
    </lineage>
</organism>
<dbReference type="InterPro" id="IPR050930">
    <property type="entry name" value="MFS_Vesicular_Transporter"/>
</dbReference>
<gene>
    <name evidence="9" type="ORF">B4U79_18147</name>
    <name evidence="8" type="ORF">B4U79_18292</name>
</gene>
<evidence type="ECO:0000259" key="7">
    <source>
        <dbReference type="PROSITE" id="PS50850"/>
    </source>
</evidence>
<evidence type="ECO:0000256" key="3">
    <source>
        <dbReference type="ARBA" id="ARBA00022692"/>
    </source>
</evidence>
<dbReference type="EMBL" id="NCKU01004489">
    <property type="protein sequence ID" value="RWS05864.1"/>
    <property type="molecule type" value="Genomic_DNA"/>
</dbReference>
<feature type="domain" description="Major facilitator superfamily (MFS) profile" evidence="7">
    <location>
        <begin position="60"/>
        <end position="188"/>
    </location>
</feature>
<dbReference type="EMBL" id="NCKU01002762">
    <property type="protein sequence ID" value="RWS08838.1"/>
    <property type="molecule type" value="Genomic_DNA"/>
</dbReference>
<evidence type="ECO:0000256" key="1">
    <source>
        <dbReference type="ARBA" id="ARBA00004141"/>
    </source>
</evidence>
<evidence type="ECO:0000256" key="2">
    <source>
        <dbReference type="ARBA" id="ARBA00022448"/>
    </source>
</evidence>
<evidence type="ECO:0000256" key="5">
    <source>
        <dbReference type="ARBA" id="ARBA00023136"/>
    </source>
</evidence>
<dbReference type="Gene3D" id="1.20.1250.20">
    <property type="entry name" value="MFS general substrate transporter like domains"/>
    <property type="match status" value="1"/>
</dbReference>
<evidence type="ECO:0000256" key="4">
    <source>
        <dbReference type="ARBA" id="ARBA00022989"/>
    </source>
</evidence>
<keyword evidence="5 6" id="KW-0472">Membrane</keyword>
<dbReference type="PANTHER" id="PTHR23506:SF4">
    <property type="entry name" value="PORTABELLA"/>
    <property type="match status" value="1"/>
</dbReference>
<comment type="subcellular location">
    <subcellularLocation>
        <location evidence="1">Membrane</location>
        <topology evidence="1">Multi-pass membrane protein</topology>
    </subcellularLocation>
</comment>
<dbReference type="InterPro" id="IPR036259">
    <property type="entry name" value="MFS_trans_sf"/>
</dbReference>
<dbReference type="Proteomes" id="UP000285301">
    <property type="component" value="Unassembled WGS sequence"/>
</dbReference>
<dbReference type="SUPFAM" id="SSF103473">
    <property type="entry name" value="MFS general substrate transporter"/>
    <property type="match status" value="1"/>
</dbReference>
<feature type="transmembrane region" description="Helical" evidence="6">
    <location>
        <begin position="166"/>
        <end position="187"/>
    </location>
</feature>
<keyword evidence="4 6" id="KW-1133">Transmembrane helix</keyword>
<dbReference type="GO" id="GO:0043195">
    <property type="term" value="C:terminal bouton"/>
    <property type="evidence" value="ECO:0007669"/>
    <property type="project" value="TreeGrafter"/>
</dbReference>
<dbReference type="STRING" id="1965070.A0A3S3PPT7"/>
<feature type="transmembrane region" description="Helical" evidence="6">
    <location>
        <begin position="133"/>
        <end position="154"/>
    </location>
</feature>
<dbReference type="AlphaFoldDB" id="A0A3S3PPT7"/>
<reference evidence="8" key="2">
    <citation type="submission" date="2018-11" db="EMBL/GenBank/DDBJ databases">
        <title>Trombidioid mite genomics.</title>
        <authorList>
            <person name="Dong X."/>
        </authorList>
    </citation>
    <scope>NUCLEOTIDE SEQUENCE</scope>
    <source>
        <strain evidence="8">UoL-WK</strain>
    </source>
</reference>
<keyword evidence="2" id="KW-0813">Transport</keyword>
<keyword evidence="10" id="KW-1185">Reference proteome</keyword>
<dbReference type="InterPro" id="IPR011701">
    <property type="entry name" value="MFS"/>
</dbReference>